<evidence type="ECO:0000256" key="8">
    <source>
        <dbReference type="ARBA" id="ARBA00023125"/>
    </source>
</evidence>
<dbReference type="OMA" id="HNSHACA"/>
<dbReference type="EMBL" id="KB203049">
    <property type="protein sequence ID" value="ESO86589.1"/>
    <property type="molecule type" value="Genomic_DNA"/>
</dbReference>
<dbReference type="KEGG" id="lgi:LOTGIDRAFT_75700"/>
<dbReference type="Pfam" id="PF00096">
    <property type="entry name" value="zf-C2H2"/>
    <property type="match status" value="4"/>
</dbReference>
<evidence type="ECO:0000256" key="7">
    <source>
        <dbReference type="ARBA" id="ARBA00023015"/>
    </source>
</evidence>
<accession>V4BDH1</accession>
<dbReference type="PROSITE" id="PS00028">
    <property type="entry name" value="ZINC_FINGER_C2H2_1"/>
    <property type="match status" value="3"/>
</dbReference>
<feature type="non-terminal residue" evidence="13">
    <location>
        <position position="1"/>
    </location>
</feature>
<protein>
    <recommendedName>
        <fullName evidence="12">C2H2-type domain-containing protein</fullName>
    </recommendedName>
</protein>
<reference evidence="13 14" key="1">
    <citation type="journal article" date="2013" name="Nature">
        <title>Insights into bilaterian evolution from three spiralian genomes.</title>
        <authorList>
            <person name="Simakov O."/>
            <person name="Marletaz F."/>
            <person name="Cho S.J."/>
            <person name="Edsinger-Gonzales E."/>
            <person name="Havlak P."/>
            <person name="Hellsten U."/>
            <person name="Kuo D.H."/>
            <person name="Larsson T."/>
            <person name="Lv J."/>
            <person name="Arendt D."/>
            <person name="Savage R."/>
            <person name="Osoegawa K."/>
            <person name="de Jong P."/>
            <person name="Grimwood J."/>
            <person name="Chapman J.A."/>
            <person name="Shapiro H."/>
            <person name="Aerts A."/>
            <person name="Otillar R.P."/>
            <person name="Terry A.Y."/>
            <person name="Boore J.L."/>
            <person name="Grigoriev I.V."/>
            <person name="Lindberg D.R."/>
            <person name="Seaver E.C."/>
            <person name="Weisblat D.A."/>
            <person name="Putnam N.H."/>
            <person name="Rokhsar D.S."/>
        </authorList>
    </citation>
    <scope>NUCLEOTIDE SEQUENCE [LARGE SCALE GENOMIC DNA]</scope>
</reference>
<dbReference type="FunFam" id="3.30.160.60:FF:001370">
    <property type="entry name" value="Zinc finger protein"/>
    <property type="match status" value="1"/>
</dbReference>
<dbReference type="PROSITE" id="PS50157">
    <property type="entry name" value="ZINC_FINGER_C2H2_2"/>
    <property type="match status" value="4"/>
</dbReference>
<evidence type="ECO:0000313" key="14">
    <source>
        <dbReference type="Proteomes" id="UP000030746"/>
    </source>
</evidence>
<dbReference type="GO" id="GO:0000981">
    <property type="term" value="F:DNA-binding transcription factor activity, RNA polymerase II-specific"/>
    <property type="evidence" value="ECO:0007669"/>
    <property type="project" value="TreeGrafter"/>
</dbReference>
<keyword evidence="9" id="KW-0804">Transcription</keyword>
<dbReference type="PANTHER" id="PTHR23226:SF416">
    <property type="entry name" value="FI01424P"/>
    <property type="match status" value="1"/>
</dbReference>
<evidence type="ECO:0000256" key="9">
    <source>
        <dbReference type="ARBA" id="ARBA00023163"/>
    </source>
</evidence>
<dbReference type="CTD" id="20252192"/>
<keyword evidence="10" id="KW-0539">Nucleus</keyword>
<comment type="subcellular location">
    <subcellularLocation>
        <location evidence="1">Nucleus</location>
    </subcellularLocation>
</comment>
<evidence type="ECO:0000256" key="1">
    <source>
        <dbReference type="ARBA" id="ARBA00004123"/>
    </source>
</evidence>
<feature type="non-terminal residue" evidence="13">
    <location>
        <position position="161"/>
    </location>
</feature>
<dbReference type="GO" id="GO:0008270">
    <property type="term" value="F:zinc ion binding"/>
    <property type="evidence" value="ECO:0007669"/>
    <property type="project" value="UniProtKB-KW"/>
</dbReference>
<dbReference type="SMART" id="SM00355">
    <property type="entry name" value="ZnF_C2H2"/>
    <property type="match status" value="6"/>
</dbReference>
<dbReference type="SUPFAM" id="SSF57667">
    <property type="entry name" value="beta-beta-alpha zinc fingers"/>
    <property type="match status" value="3"/>
</dbReference>
<evidence type="ECO:0000256" key="4">
    <source>
        <dbReference type="ARBA" id="ARBA00022737"/>
    </source>
</evidence>
<evidence type="ECO:0000256" key="2">
    <source>
        <dbReference type="ARBA" id="ARBA00006991"/>
    </source>
</evidence>
<proteinExistence type="inferred from homology"/>
<dbReference type="HOGENOM" id="CLU_002678_2_1_1"/>
<evidence type="ECO:0000256" key="5">
    <source>
        <dbReference type="ARBA" id="ARBA00022771"/>
    </source>
</evidence>
<name>V4BDH1_LOTGI</name>
<dbReference type="GO" id="GO:0000978">
    <property type="term" value="F:RNA polymerase II cis-regulatory region sequence-specific DNA binding"/>
    <property type="evidence" value="ECO:0007669"/>
    <property type="project" value="TreeGrafter"/>
</dbReference>
<evidence type="ECO:0000259" key="12">
    <source>
        <dbReference type="PROSITE" id="PS50157"/>
    </source>
</evidence>
<dbReference type="GO" id="GO:0005634">
    <property type="term" value="C:nucleus"/>
    <property type="evidence" value="ECO:0007669"/>
    <property type="project" value="UniProtKB-SubCell"/>
</dbReference>
<feature type="domain" description="C2H2-type" evidence="12">
    <location>
        <begin position="141"/>
        <end position="161"/>
    </location>
</feature>
<dbReference type="RefSeq" id="XP_009062716.1">
    <property type="nucleotide sequence ID" value="XM_009064468.1"/>
</dbReference>
<evidence type="ECO:0000256" key="3">
    <source>
        <dbReference type="ARBA" id="ARBA00022723"/>
    </source>
</evidence>
<dbReference type="InterPro" id="IPR036236">
    <property type="entry name" value="Znf_C2H2_sf"/>
</dbReference>
<dbReference type="GeneID" id="20252192"/>
<dbReference type="PANTHER" id="PTHR23226">
    <property type="entry name" value="ZINC FINGER AND SCAN DOMAIN-CONTAINING"/>
    <property type="match status" value="1"/>
</dbReference>
<keyword evidence="6" id="KW-0862">Zinc</keyword>
<evidence type="ECO:0000256" key="11">
    <source>
        <dbReference type="PROSITE-ProRule" id="PRU00042"/>
    </source>
</evidence>
<keyword evidence="5 11" id="KW-0863">Zinc-finger</keyword>
<keyword evidence="8" id="KW-0238">DNA-binding</keyword>
<feature type="domain" description="C2H2-type" evidence="12">
    <location>
        <begin position="1"/>
        <end position="28"/>
    </location>
</feature>
<dbReference type="AlphaFoldDB" id="V4BDH1"/>
<evidence type="ECO:0000256" key="6">
    <source>
        <dbReference type="ARBA" id="ARBA00022833"/>
    </source>
</evidence>
<gene>
    <name evidence="13" type="ORF">LOTGIDRAFT_75700</name>
</gene>
<dbReference type="Proteomes" id="UP000030746">
    <property type="component" value="Unassembled WGS sequence"/>
</dbReference>
<organism evidence="13 14">
    <name type="scientific">Lottia gigantea</name>
    <name type="common">Giant owl limpet</name>
    <dbReference type="NCBI Taxonomy" id="225164"/>
    <lineage>
        <taxon>Eukaryota</taxon>
        <taxon>Metazoa</taxon>
        <taxon>Spiralia</taxon>
        <taxon>Lophotrochozoa</taxon>
        <taxon>Mollusca</taxon>
        <taxon>Gastropoda</taxon>
        <taxon>Patellogastropoda</taxon>
        <taxon>Lottioidea</taxon>
        <taxon>Lottiidae</taxon>
        <taxon>Lottia</taxon>
    </lineage>
</organism>
<dbReference type="OrthoDB" id="6077919at2759"/>
<evidence type="ECO:0000313" key="13">
    <source>
        <dbReference type="EMBL" id="ESO86589.1"/>
    </source>
</evidence>
<feature type="domain" description="C2H2-type" evidence="12">
    <location>
        <begin position="83"/>
        <end position="110"/>
    </location>
</feature>
<dbReference type="InterPro" id="IPR013087">
    <property type="entry name" value="Znf_C2H2_type"/>
</dbReference>
<feature type="domain" description="C2H2-type" evidence="12">
    <location>
        <begin position="29"/>
        <end position="51"/>
    </location>
</feature>
<keyword evidence="4" id="KW-0677">Repeat</keyword>
<dbReference type="Gene3D" id="3.30.160.60">
    <property type="entry name" value="Classic Zinc Finger"/>
    <property type="match status" value="4"/>
</dbReference>
<keyword evidence="7" id="KW-0805">Transcription regulation</keyword>
<comment type="similarity">
    <text evidence="2">Belongs to the krueppel C2H2-type zinc-finger protein family.</text>
</comment>
<keyword evidence="14" id="KW-1185">Reference proteome</keyword>
<evidence type="ECO:0000256" key="10">
    <source>
        <dbReference type="ARBA" id="ARBA00023242"/>
    </source>
</evidence>
<dbReference type="FunFam" id="3.30.160.60:FF:000100">
    <property type="entry name" value="Zinc finger 45-like"/>
    <property type="match status" value="1"/>
</dbReference>
<keyword evidence="3" id="KW-0479">Metal-binding</keyword>
<sequence>FTCSKCDKVFNRLRYLRKHMETHKTESKFLCDECGKSFKTKNYLQAHRRTHRPKMFKCSQCSFSSSVNSLIHAHRQLHNHGSVLCDVCGQAYLDNSTLKKHKRVHDMSRPFGCTYPGCTWRFNKEVLCQAHVKSHTTTGQFMCNICEYSFRHKHHLQRHQQ</sequence>